<evidence type="ECO:0000313" key="1">
    <source>
        <dbReference type="EMBL" id="AYV81412.1"/>
    </source>
</evidence>
<protein>
    <submittedName>
        <fullName evidence="1">Uncharacterized protein</fullName>
    </submittedName>
</protein>
<organism evidence="1">
    <name type="scientific">Harvfovirus sp</name>
    <dbReference type="NCBI Taxonomy" id="2487768"/>
    <lineage>
        <taxon>Viruses</taxon>
        <taxon>Varidnaviria</taxon>
        <taxon>Bamfordvirae</taxon>
        <taxon>Nucleocytoviricota</taxon>
        <taxon>Megaviricetes</taxon>
        <taxon>Imitervirales</taxon>
        <taxon>Mimiviridae</taxon>
        <taxon>Klosneuvirinae</taxon>
    </lineage>
</organism>
<name>A0A3G5A2H3_9VIRU</name>
<reference evidence="1" key="1">
    <citation type="submission" date="2018-10" db="EMBL/GenBank/DDBJ databases">
        <title>Hidden diversity of soil giant viruses.</title>
        <authorList>
            <person name="Schulz F."/>
            <person name="Alteio L."/>
            <person name="Goudeau D."/>
            <person name="Ryan E.M."/>
            <person name="Malmstrom R.R."/>
            <person name="Blanchard J."/>
            <person name="Woyke T."/>
        </authorList>
    </citation>
    <scope>NUCLEOTIDE SEQUENCE</scope>
    <source>
        <strain evidence="1">HAV1</strain>
    </source>
</reference>
<sequence length="143" mass="16527">METEFAITIKQKLVYKMDDIAGLLREKTSKYILVHDSCAAEGESESSLEICDDLNAIFNDIKYECEGMMKEADNIHLELCHNVLDLQIYYCEGDHNDACSERYEISNVKEEDVDIVQQWAKAHKIDFITERSKKKKKAKSIRA</sequence>
<proteinExistence type="predicted"/>
<dbReference type="EMBL" id="MK072274">
    <property type="protein sequence ID" value="AYV81412.1"/>
    <property type="molecule type" value="Genomic_DNA"/>
</dbReference>
<accession>A0A3G5A2H3</accession>
<gene>
    <name evidence="1" type="ORF">Harvfovirus32_8</name>
</gene>